<keyword evidence="5" id="KW-1185">Reference proteome</keyword>
<dbReference type="EMBL" id="QXFU01000396">
    <property type="protein sequence ID" value="KAE9034634.1"/>
    <property type="molecule type" value="Genomic_DNA"/>
</dbReference>
<sequence length="54" mass="5636">MARDDAVVKEEGASGSAVAIDRATCISAYSSADAETRTDELMQAFRGPEMAAIV</sequence>
<dbReference type="OrthoDB" id="5186469at2759"/>
<dbReference type="Proteomes" id="UP000429607">
    <property type="component" value="Unassembled WGS sequence"/>
</dbReference>
<dbReference type="EMBL" id="QXFT01000033">
    <property type="protein sequence ID" value="KAE9358507.1"/>
    <property type="molecule type" value="Genomic_DNA"/>
</dbReference>
<evidence type="ECO:0000313" key="1">
    <source>
        <dbReference type="EMBL" id="KAE9034634.1"/>
    </source>
</evidence>
<evidence type="ECO:0000313" key="4">
    <source>
        <dbReference type="Proteomes" id="UP000429607"/>
    </source>
</evidence>
<evidence type="ECO:0000313" key="5">
    <source>
        <dbReference type="Proteomes" id="UP000434957"/>
    </source>
</evidence>
<evidence type="ECO:0000313" key="3">
    <source>
        <dbReference type="EMBL" id="KAE9358507.1"/>
    </source>
</evidence>
<organism evidence="2 4">
    <name type="scientific">Phytophthora rubi</name>
    <dbReference type="NCBI Taxonomy" id="129364"/>
    <lineage>
        <taxon>Eukaryota</taxon>
        <taxon>Sar</taxon>
        <taxon>Stramenopiles</taxon>
        <taxon>Oomycota</taxon>
        <taxon>Peronosporomycetes</taxon>
        <taxon>Peronosporales</taxon>
        <taxon>Peronosporaceae</taxon>
        <taxon>Phytophthora</taxon>
    </lineage>
</organism>
<comment type="caution">
    <text evidence="2">The sequence shown here is derived from an EMBL/GenBank/DDBJ whole genome shotgun (WGS) entry which is preliminary data.</text>
</comment>
<proteinExistence type="predicted"/>
<accession>A0A6A3N661</accession>
<evidence type="ECO:0000313" key="6">
    <source>
        <dbReference type="Proteomes" id="UP000435112"/>
    </source>
</evidence>
<dbReference type="EMBL" id="QXFV01000387">
    <property type="protein sequence ID" value="KAE9039125.1"/>
    <property type="molecule type" value="Genomic_DNA"/>
</dbReference>
<evidence type="ECO:0000313" key="2">
    <source>
        <dbReference type="EMBL" id="KAE9039125.1"/>
    </source>
</evidence>
<dbReference type="Proteomes" id="UP000435112">
    <property type="component" value="Unassembled WGS sequence"/>
</dbReference>
<gene>
    <name evidence="2" type="ORF">PR001_g7655</name>
    <name evidence="1" type="ORF">PR002_g8027</name>
    <name evidence="3" type="ORF">PR003_g1227</name>
</gene>
<protein>
    <submittedName>
        <fullName evidence="2">Uncharacterized protein</fullName>
    </submittedName>
</protein>
<dbReference type="AlphaFoldDB" id="A0A6A3N661"/>
<reference evidence="4 6" key="1">
    <citation type="submission" date="2018-09" db="EMBL/GenBank/DDBJ databases">
        <title>Genomic investigation of the strawberry pathogen Phytophthora fragariae indicates pathogenicity is determined by transcriptional variation in three key races.</title>
        <authorList>
            <person name="Adams T.M."/>
            <person name="Armitage A.D."/>
            <person name="Sobczyk M.K."/>
            <person name="Bates H.J."/>
            <person name="Dunwell J.M."/>
            <person name="Nellist C.F."/>
            <person name="Harrison R.J."/>
        </authorList>
    </citation>
    <scope>NUCLEOTIDE SEQUENCE [LARGE SCALE GENOMIC DNA]</scope>
    <source>
        <strain evidence="2 4">SCRP249</strain>
        <strain evidence="1 6">SCRP324</strain>
        <strain evidence="3 5">SCRP333</strain>
    </source>
</reference>
<name>A0A6A3N661_9STRA</name>
<dbReference type="Proteomes" id="UP000434957">
    <property type="component" value="Unassembled WGS sequence"/>
</dbReference>